<dbReference type="InterPro" id="IPR044890">
    <property type="entry name" value="TMEM14_sf"/>
</dbReference>
<feature type="compositionally biased region" description="Polar residues" evidence="6">
    <location>
        <begin position="103"/>
        <end position="114"/>
    </location>
</feature>
<dbReference type="EMBL" id="CM035418">
    <property type="protein sequence ID" value="KAH7421197.1"/>
    <property type="molecule type" value="Genomic_DNA"/>
</dbReference>
<feature type="transmembrane region" description="Helical" evidence="7">
    <location>
        <begin position="327"/>
        <end position="345"/>
    </location>
</feature>
<feature type="region of interest" description="Disordered" evidence="6">
    <location>
        <begin position="95"/>
        <end position="158"/>
    </location>
</feature>
<dbReference type="OrthoDB" id="655183at2759"/>
<accession>A0A8T2TD74</accession>
<name>A0A8T2TD74_CERRI</name>
<comment type="caution">
    <text evidence="8">The sequence shown here is derived from an EMBL/GenBank/DDBJ whole genome shotgun (WGS) entry which is preliminary data.</text>
</comment>
<keyword evidence="5 7" id="KW-0472">Membrane</keyword>
<evidence type="ECO:0000256" key="6">
    <source>
        <dbReference type="SAM" id="MobiDB-lite"/>
    </source>
</evidence>
<dbReference type="PANTHER" id="PTHR12668">
    <property type="entry name" value="TRANSMEMBRANE PROTEIN 14, 15"/>
    <property type="match status" value="1"/>
</dbReference>
<dbReference type="AlphaFoldDB" id="A0A8T2TD74"/>
<comment type="subcellular location">
    <subcellularLocation>
        <location evidence="1">Membrane</location>
    </subcellularLocation>
</comment>
<sequence>MLQAAMAGASSALSWSHSVQRPASYPYRLAKDDVSPSYAMTRIFVSKCCDSHLPRLRAHVPRSACFEKAPFSWNGNNSKSFRPSRYSWFPAAASSDDSYSANVKGTESDASSELPTEMQEPQEDSNRKASEVTDRVEQLQSDEVHEVGAEKEGSSEETKKFVEVLKETAEELKEQAEKAREAFAVTAEETAAILTARAQETAEKSKEGLSYIAENAPDPIREIADTALKAHPTETHKNFSKIHDFCLGIPYGSILVIGGLLSFMISGSTVAIRFGVILGGILLGFSVSSLRAWKEGKPTYAYIQGQAVISAILALRQMRRLLEVKTFFPTFIFTMISGAMLAFYSRMLLAGEDPPRKTQEPAP</sequence>
<keyword evidence="9" id="KW-1185">Reference proteome</keyword>
<feature type="compositionally biased region" description="Basic and acidic residues" evidence="6">
    <location>
        <begin position="124"/>
        <end position="158"/>
    </location>
</feature>
<organism evidence="8 9">
    <name type="scientific">Ceratopteris richardii</name>
    <name type="common">Triangle waterfern</name>
    <dbReference type="NCBI Taxonomy" id="49495"/>
    <lineage>
        <taxon>Eukaryota</taxon>
        <taxon>Viridiplantae</taxon>
        <taxon>Streptophyta</taxon>
        <taxon>Embryophyta</taxon>
        <taxon>Tracheophyta</taxon>
        <taxon>Polypodiopsida</taxon>
        <taxon>Polypodiidae</taxon>
        <taxon>Polypodiales</taxon>
        <taxon>Pteridineae</taxon>
        <taxon>Pteridaceae</taxon>
        <taxon>Parkerioideae</taxon>
        <taxon>Ceratopteris</taxon>
    </lineage>
</organism>
<dbReference type="InterPro" id="IPR005349">
    <property type="entry name" value="TMEM14"/>
</dbReference>
<comment type="similarity">
    <text evidence="2">Belongs to the TMEM14 family.</text>
</comment>
<dbReference type="Pfam" id="PF03647">
    <property type="entry name" value="Tmemb_14"/>
    <property type="match status" value="1"/>
</dbReference>
<keyword evidence="3 7" id="KW-0812">Transmembrane</keyword>
<evidence type="ECO:0000313" key="9">
    <source>
        <dbReference type="Proteomes" id="UP000825935"/>
    </source>
</evidence>
<dbReference type="Proteomes" id="UP000825935">
    <property type="component" value="Chromosome 13"/>
</dbReference>
<gene>
    <name evidence="8" type="ORF">KP509_13G045000</name>
</gene>
<feature type="transmembrane region" description="Helical" evidence="7">
    <location>
        <begin position="247"/>
        <end position="265"/>
    </location>
</feature>
<dbReference type="Gene3D" id="1.10.10.1740">
    <property type="entry name" value="Transmembrane protein 14-like"/>
    <property type="match status" value="1"/>
</dbReference>
<dbReference type="GO" id="GO:0015245">
    <property type="term" value="F:fatty acid transmembrane transporter activity"/>
    <property type="evidence" value="ECO:0007669"/>
    <property type="project" value="TreeGrafter"/>
</dbReference>
<proteinExistence type="inferred from homology"/>
<reference evidence="8" key="1">
    <citation type="submission" date="2021-08" db="EMBL/GenBank/DDBJ databases">
        <title>WGS assembly of Ceratopteris richardii.</title>
        <authorList>
            <person name="Marchant D.B."/>
            <person name="Chen G."/>
            <person name="Jenkins J."/>
            <person name="Shu S."/>
            <person name="Leebens-Mack J."/>
            <person name="Grimwood J."/>
            <person name="Schmutz J."/>
            <person name="Soltis P."/>
            <person name="Soltis D."/>
            <person name="Chen Z.-H."/>
        </authorList>
    </citation>
    <scope>NUCLEOTIDE SEQUENCE</scope>
    <source>
        <strain evidence="8">Whitten #5841</strain>
        <tissue evidence="8">Leaf</tissue>
    </source>
</reference>
<evidence type="ECO:0000256" key="7">
    <source>
        <dbReference type="SAM" id="Phobius"/>
    </source>
</evidence>
<protein>
    <submittedName>
        <fullName evidence="8">Uncharacterized protein</fullName>
    </submittedName>
</protein>
<dbReference type="PANTHER" id="PTHR12668:SF43">
    <property type="entry name" value="TRANSMEMBRANE PROTEIN 14 HOMOLOG"/>
    <property type="match status" value="1"/>
</dbReference>
<keyword evidence="4 7" id="KW-1133">Transmembrane helix</keyword>
<evidence type="ECO:0000313" key="8">
    <source>
        <dbReference type="EMBL" id="KAH7421197.1"/>
    </source>
</evidence>
<evidence type="ECO:0000256" key="3">
    <source>
        <dbReference type="ARBA" id="ARBA00022692"/>
    </source>
</evidence>
<evidence type="ECO:0000256" key="1">
    <source>
        <dbReference type="ARBA" id="ARBA00004370"/>
    </source>
</evidence>
<evidence type="ECO:0000256" key="4">
    <source>
        <dbReference type="ARBA" id="ARBA00022989"/>
    </source>
</evidence>
<evidence type="ECO:0000256" key="5">
    <source>
        <dbReference type="ARBA" id="ARBA00023136"/>
    </source>
</evidence>
<feature type="transmembrane region" description="Helical" evidence="7">
    <location>
        <begin position="272"/>
        <end position="293"/>
    </location>
</feature>
<dbReference type="GO" id="GO:0009706">
    <property type="term" value="C:chloroplast inner membrane"/>
    <property type="evidence" value="ECO:0007669"/>
    <property type="project" value="TreeGrafter"/>
</dbReference>
<evidence type="ECO:0000256" key="2">
    <source>
        <dbReference type="ARBA" id="ARBA00007590"/>
    </source>
</evidence>